<dbReference type="InterPro" id="IPR004167">
    <property type="entry name" value="PSBD"/>
</dbReference>
<dbReference type="InterPro" id="IPR011053">
    <property type="entry name" value="Single_hybrid_motif"/>
</dbReference>
<comment type="cofactor">
    <cofactor evidence="1 6">
        <name>(R)-lipoate</name>
        <dbReference type="ChEBI" id="CHEBI:83088"/>
    </cofactor>
</comment>
<evidence type="ECO:0000313" key="10">
    <source>
        <dbReference type="Proteomes" id="UP000182870"/>
    </source>
</evidence>
<keyword evidence="5 6" id="KW-0012">Acyltransferase</keyword>
<dbReference type="PANTHER" id="PTHR43178:SF5">
    <property type="entry name" value="LIPOAMIDE ACYLTRANSFERASE COMPONENT OF BRANCHED-CHAIN ALPHA-KETO ACID DEHYDROGENASE COMPLEX, MITOCHONDRIAL"/>
    <property type="match status" value="1"/>
</dbReference>
<evidence type="ECO:0000256" key="3">
    <source>
        <dbReference type="ARBA" id="ARBA00022679"/>
    </source>
</evidence>
<evidence type="ECO:0000256" key="1">
    <source>
        <dbReference type="ARBA" id="ARBA00001938"/>
    </source>
</evidence>
<dbReference type="InterPro" id="IPR050743">
    <property type="entry name" value="2-oxoacid_DH_E2_comp"/>
</dbReference>
<keyword evidence="3 6" id="KW-0808">Transferase</keyword>
<accession>A0A1H0Y7B0</accession>
<organism evidence="9 10">
    <name type="scientific">Streptococcus equinus</name>
    <name type="common">Streptococcus bovis</name>
    <dbReference type="NCBI Taxonomy" id="1335"/>
    <lineage>
        <taxon>Bacteria</taxon>
        <taxon>Bacillati</taxon>
        <taxon>Bacillota</taxon>
        <taxon>Bacilli</taxon>
        <taxon>Lactobacillales</taxon>
        <taxon>Streptococcaceae</taxon>
        <taxon>Streptococcus</taxon>
    </lineage>
</organism>
<name>A0A1H0Y7B0_STREI</name>
<feature type="domain" description="Peripheral subunit-binding (PSBD)" evidence="8">
    <location>
        <begin position="161"/>
        <end position="198"/>
    </location>
</feature>
<evidence type="ECO:0000256" key="4">
    <source>
        <dbReference type="ARBA" id="ARBA00022823"/>
    </source>
</evidence>
<dbReference type="InterPro" id="IPR000089">
    <property type="entry name" value="Biotin_lipoyl"/>
</dbReference>
<dbReference type="PROSITE" id="PS00189">
    <property type="entry name" value="LIPOYL"/>
    <property type="match status" value="1"/>
</dbReference>
<evidence type="ECO:0000259" key="8">
    <source>
        <dbReference type="PROSITE" id="PS51826"/>
    </source>
</evidence>
<comment type="similarity">
    <text evidence="2 6">Belongs to the 2-oxoacid dehydrogenase family.</text>
</comment>
<dbReference type="Pfam" id="PF00198">
    <property type="entry name" value="2-oxoacid_dh"/>
    <property type="match status" value="1"/>
</dbReference>
<dbReference type="InterPro" id="IPR036625">
    <property type="entry name" value="E3-bd_dom_sf"/>
</dbReference>
<dbReference type="GO" id="GO:0031405">
    <property type="term" value="F:lipoic acid binding"/>
    <property type="evidence" value="ECO:0007669"/>
    <property type="project" value="TreeGrafter"/>
</dbReference>
<sequence>MANEIIMPKLGVDMQEGEILEWKFSEGDVVNEGDILLEIMSDKTNMEIEAENSGVLLKIVHPDGDVVPVTEVIGYVGAVGENVDDLVGEGQAEQLEPVQEASADFSQPSDAPAIFQKGKIRATPAARKLAAERGIVLDSISGTGENGRIHKEDVVKFAKVRVTPLARKIADDMGVELSGIAGTGASGKITKDDVLAKAGADKSESSEEVHSMLDGIEVIQMSAMRKAISKGMSKSYFTAPTFTLDYDIDMTNLLALRKQLIEPIMAKTGYKVTVTDLIGLAVTKTLMKEEHRYLNASLIHDAKAIELHHFVNLGIAVGLPDGLVVPVVHGADKMTLSDFVVASKDVIQKAQAGKLKAADMSGSTFSITNLGMFGVKSFNPIINQPNSAILGISATVDTPVAIDGQVVIRPIMGLSLTIDHRLVDGMNGAKFMLDLKALLENPLELLI</sequence>
<gene>
    <name evidence="9" type="ORF">SAMN05216392_0464</name>
</gene>
<dbReference type="InterPro" id="IPR023213">
    <property type="entry name" value="CAT-like_dom_sf"/>
</dbReference>
<feature type="domain" description="Peripheral subunit-binding (PSBD)" evidence="8">
    <location>
        <begin position="121"/>
        <end position="158"/>
    </location>
</feature>
<dbReference type="GO" id="GO:0016407">
    <property type="term" value="F:acetyltransferase activity"/>
    <property type="evidence" value="ECO:0007669"/>
    <property type="project" value="TreeGrafter"/>
</dbReference>
<dbReference type="SUPFAM" id="SSF51230">
    <property type="entry name" value="Single hybrid motif"/>
    <property type="match status" value="1"/>
</dbReference>
<evidence type="ECO:0000259" key="7">
    <source>
        <dbReference type="PROSITE" id="PS50968"/>
    </source>
</evidence>
<dbReference type="PANTHER" id="PTHR43178">
    <property type="entry name" value="DIHYDROLIPOAMIDE ACETYLTRANSFERASE COMPONENT OF PYRUVATE DEHYDROGENASE COMPLEX"/>
    <property type="match status" value="1"/>
</dbReference>
<dbReference type="Pfam" id="PF02817">
    <property type="entry name" value="E3_binding"/>
    <property type="match status" value="2"/>
</dbReference>
<dbReference type="Gene3D" id="2.40.50.100">
    <property type="match status" value="1"/>
</dbReference>
<dbReference type="InterPro" id="IPR003016">
    <property type="entry name" value="2-oxoA_DH_lipoyl-BS"/>
</dbReference>
<dbReference type="Gene3D" id="4.10.320.10">
    <property type="entry name" value="E3-binding domain"/>
    <property type="match status" value="2"/>
</dbReference>
<dbReference type="InterPro" id="IPR001078">
    <property type="entry name" value="2-oxoacid_DH_actylTfrase"/>
</dbReference>
<dbReference type="Gene3D" id="3.30.559.10">
    <property type="entry name" value="Chloramphenicol acetyltransferase-like domain"/>
    <property type="match status" value="1"/>
</dbReference>
<evidence type="ECO:0000256" key="6">
    <source>
        <dbReference type="RuleBase" id="RU003423"/>
    </source>
</evidence>
<keyword evidence="9" id="KW-0670">Pyruvate</keyword>
<dbReference type="PROSITE" id="PS51826">
    <property type="entry name" value="PSBD"/>
    <property type="match status" value="2"/>
</dbReference>
<dbReference type="EC" id="2.3.1.-" evidence="6"/>
<dbReference type="NCBIfam" id="NF011416">
    <property type="entry name" value="PRK14843.1"/>
    <property type="match status" value="1"/>
</dbReference>
<evidence type="ECO:0000313" key="9">
    <source>
        <dbReference type="EMBL" id="SDQ10971.1"/>
    </source>
</evidence>
<dbReference type="SUPFAM" id="SSF47005">
    <property type="entry name" value="Peripheral subunit-binding domain of 2-oxo acid dehydrogenase complex"/>
    <property type="match status" value="2"/>
</dbReference>
<evidence type="ECO:0000256" key="2">
    <source>
        <dbReference type="ARBA" id="ARBA00007317"/>
    </source>
</evidence>
<dbReference type="GO" id="GO:0005737">
    <property type="term" value="C:cytoplasm"/>
    <property type="evidence" value="ECO:0007669"/>
    <property type="project" value="TreeGrafter"/>
</dbReference>
<dbReference type="EMBL" id="FNKE01000001">
    <property type="protein sequence ID" value="SDQ10971.1"/>
    <property type="molecule type" value="Genomic_DNA"/>
</dbReference>
<dbReference type="CDD" id="cd06849">
    <property type="entry name" value="lipoyl_domain"/>
    <property type="match status" value="1"/>
</dbReference>
<dbReference type="SUPFAM" id="SSF52777">
    <property type="entry name" value="CoA-dependent acyltransferases"/>
    <property type="match status" value="1"/>
</dbReference>
<feature type="domain" description="Lipoyl-binding" evidence="7">
    <location>
        <begin position="2"/>
        <end position="77"/>
    </location>
</feature>
<dbReference type="PROSITE" id="PS50968">
    <property type="entry name" value="BIOTINYL_LIPOYL"/>
    <property type="match status" value="1"/>
</dbReference>
<reference evidence="9 10" key="1">
    <citation type="submission" date="2016-10" db="EMBL/GenBank/DDBJ databases">
        <authorList>
            <person name="de Groot N.N."/>
        </authorList>
    </citation>
    <scope>NUCLEOTIDE SEQUENCE [LARGE SCALE GENOMIC DNA]</scope>
    <source>
        <strain evidence="9 10">Sb05</strain>
    </source>
</reference>
<protein>
    <recommendedName>
        <fullName evidence="6">Dihydrolipoamide acetyltransferase component of pyruvate dehydrogenase complex</fullName>
        <ecNumber evidence="6">2.3.1.-</ecNumber>
    </recommendedName>
</protein>
<keyword evidence="4 6" id="KW-0450">Lipoyl</keyword>
<dbReference type="Proteomes" id="UP000182870">
    <property type="component" value="Unassembled WGS sequence"/>
</dbReference>
<dbReference type="Pfam" id="PF00364">
    <property type="entry name" value="Biotin_lipoyl"/>
    <property type="match status" value="1"/>
</dbReference>
<proteinExistence type="inferred from homology"/>
<dbReference type="AlphaFoldDB" id="A0A1H0Y7B0"/>
<evidence type="ECO:0000256" key="5">
    <source>
        <dbReference type="ARBA" id="ARBA00023315"/>
    </source>
</evidence>
<dbReference type="OrthoDB" id="9805770at2"/>